<dbReference type="AlphaFoldDB" id="A0A5J5A7Q5"/>
<gene>
    <name evidence="1" type="ORF">F0562_007998</name>
</gene>
<dbReference type="EMBL" id="CM018046">
    <property type="protein sequence ID" value="KAA8525902.1"/>
    <property type="molecule type" value="Genomic_DNA"/>
</dbReference>
<accession>A0A5J5A7Q5</accession>
<keyword evidence="2" id="KW-1185">Reference proteome</keyword>
<name>A0A5J5A7Q5_9ASTE</name>
<sequence length="71" mass="8052">MKAFIATSKELQVEDGKKSHLTPLSLTLAFCPPTNCNLSLSLSRHFICNLQRKWVRMDEAVLFHVSEAADY</sequence>
<protein>
    <submittedName>
        <fullName evidence="1">Uncharacterized protein</fullName>
    </submittedName>
</protein>
<dbReference type="Proteomes" id="UP000325577">
    <property type="component" value="Linkage Group LG3"/>
</dbReference>
<reference evidence="1 2" key="1">
    <citation type="submission" date="2019-09" db="EMBL/GenBank/DDBJ databases">
        <title>A chromosome-level genome assembly of the Chinese tupelo Nyssa sinensis.</title>
        <authorList>
            <person name="Yang X."/>
            <person name="Kang M."/>
            <person name="Yang Y."/>
            <person name="Xiong H."/>
            <person name="Wang M."/>
            <person name="Zhang Z."/>
            <person name="Wang Z."/>
            <person name="Wu H."/>
            <person name="Ma T."/>
            <person name="Liu J."/>
            <person name="Xi Z."/>
        </authorList>
    </citation>
    <scope>NUCLEOTIDE SEQUENCE [LARGE SCALE GENOMIC DNA]</scope>
    <source>
        <strain evidence="1">J267</strain>
        <tissue evidence="1">Leaf</tissue>
    </source>
</reference>
<evidence type="ECO:0000313" key="1">
    <source>
        <dbReference type="EMBL" id="KAA8525902.1"/>
    </source>
</evidence>
<proteinExistence type="predicted"/>
<evidence type="ECO:0000313" key="2">
    <source>
        <dbReference type="Proteomes" id="UP000325577"/>
    </source>
</evidence>
<organism evidence="1 2">
    <name type="scientific">Nyssa sinensis</name>
    <dbReference type="NCBI Taxonomy" id="561372"/>
    <lineage>
        <taxon>Eukaryota</taxon>
        <taxon>Viridiplantae</taxon>
        <taxon>Streptophyta</taxon>
        <taxon>Embryophyta</taxon>
        <taxon>Tracheophyta</taxon>
        <taxon>Spermatophyta</taxon>
        <taxon>Magnoliopsida</taxon>
        <taxon>eudicotyledons</taxon>
        <taxon>Gunneridae</taxon>
        <taxon>Pentapetalae</taxon>
        <taxon>asterids</taxon>
        <taxon>Cornales</taxon>
        <taxon>Nyssaceae</taxon>
        <taxon>Nyssa</taxon>
    </lineage>
</organism>